<dbReference type="InterPro" id="IPR029044">
    <property type="entry name" value="Nucleotide-diphossugar_trans"/>
</dbReference>
<accession>A0A1H0PP96</accession>
<dbReference type="PANTHER" id="PTHR22916">
    <property type="entry name" value="GLYCOSYLTRANSFERASE"/>
    <property type="match status" value="1"/>
</dbReference>
<sequence>MNLFSIITVCYNSEKTIEKTIQSIINQRNGNYEYIIIDGKSTDSTLEIVNKYKKKMGNKLIVISEKDNGIYDAMNKGIRLAKGEFIGFLNSDDFYEDNALNIVENKIQETDEYIYGNTNLIYAFDKKIIEKMSCSVNLLNEKTLRTGMGFSHQSCFVKKNVFDRIGNFNIKYKVGADWDFTIRCYKNNIKFRKLDVIISNFSKDGISAKPHILERHKIRKSNKLYKIIDITFITDISNPATAIQNIFGQSVFMKIREIYHSYIKRR</sequence>
<dbReference type="RefSeq" id="WP_089966570.1">
    <property type="nucleotide sequence ID" value="NZ_FNJM01000002.1"/>
</dbReference>
<name>A0A1H0PP96_9CLOT</name>
<dbReference type="STRING" id="94869.SAMN04488529_1028"/>
<keyword evidence="2" id="KW-0808">Transferase</keyword>
<protein>
    <submittedName>
        <fullName evidence="2">Glycosyltransferase involved in cell wall bisynthesis</fullName>
    </submittedName>
</protein>
<dbReference type="InterPro" id="IPR001173">
    <property type="entry name" value="Glyco_trans_2-like"/>
</dbReference>
<dbReference type="Proteomes" id="UP000198597">
    <property type="component" value="Unassembled WGS sequence"/>
</dbReference>
<organism evidence="2 3">
    <name type="scientific">Clostridium gasigenes</name>
    <dbReference type="NCBI Taxonomy" id="94869"/>
    <lineage>
        <taxon>Bacteria</taxon>
        <taxon>Bacillati</taxon>
        <taxon>Bacillota</taxon>
        <taxon>Clostridia</taxon>
        <taxon>Eubacteriales</taxon>
        <taxon>Clostridiaceae</taxon>
        <taxon>Clostridium</taxon>
    </lineage>
</organism>
<keyword evidence="3" id="KW-1185">Reference proteome</keyword>
<dbReference type="CDD" id="cd06433">
    <property type="entry name" value="GT_2_WfgS_like"/>
    <property type="match status" value="1"/>
</dbReference>
<evidence type="ECO:0000313" key="3">
    <source>
        <dbReference type="Proteomes" id="UP000198597"/>
    </source>
</evidence>
<dbReference type="PANTHER" id="PTHR22916:SF3">
    <property type="entry name" value="UDP-GLCNAC:BETAGAL BETA-1,3-N-ACETYLGLUCOSAMINYLTRANSFERASE-LIKE PROTEIN 1"/>
    <property type="match status" value="1"/>
</dbReference>
<dbReference type="OrthoDB" id="396512at2"/>
<dbReference type="EMBL" id="FNJM01000002">
    <property type="protein sequence ID" value="SDP06630.1"/>
    <property type="molecule type" value="Genomic_DNA"/>
</dbReference>
<dbReference type="Pfam" id="PF00535">
    <property type="entry name" value="Glycos_transf_2"/>
    <property type="match status" value="1"/>
</dbReference>
<dbReference type="GO" id="GO:0016758">
    <property type="term" value="F:hexosyltransferase activity"/>
    <property type="evidence" value="ECO:0007669"/>
    <property type="project" value="UniProtKB-ARBA"/>
</dbReference>
<feature type="domain" description="Glycosyltransferase 2-like" evidence="1">
    <location>
        <begin position="5"/>
        <end position="128"/>
    </location>
</feature>
<evidence type="ECO:0000259" key="1">
    <source>
        <dbReference type="Pfam" id="PF00535"/>
    </source>
</evidence>
<dbReference type="AlphaFoldDB" id="A0A1H0PP96"/>
<gene>
    <name evidence="2" type="ORF">SAMN04488529_1028</name>
</gene>
<dbReference type="SUPFAM" id="SSF53448">
    <property type="entry name" value="Nucleotide-diphospho-sugar transferases"/>
    <property type="match status" value="1"/>
</dbReference>
<dbReference type="Gene3D" id="3.90.550.10">
    <property type="entry name" value="Spore Coat Polysaccharide Biosynthesis Protein SpsA, Chain A"/>
    <property type="match status" value="1"/>
</dbReference>
<proteinExistence type="predicted"/>
<evidence type="ECO:0000313" key="2">
    <source>
        <dbReference type="EMBL" id="SDP06630.1"/>
    </source>
</evidence>
<reference evidence="2 3" key="1">
    <citation type="submission" date="2016-10" db="EMBL/GenBank/DDBJ databases">
        <authorList>
            <person name="de Groot N.N."/>
        </authorList>
    </citation>
    <scope>NUCLEOTIDE SEQUENCE [LARGE SCALE GENOMIC DNA]</scope>
    <source>
        <strain evidence="2 3">DSM 12272</strain>
    </source>
</reference>